<dbReference type="EMBL" id="JBIALX010000019">
    <property type="protein sequence ID" value="MFF0457852.1"/>
    <property type="molecule type" value="Genomic_DNA"/>
</dbReference>
<organism evidence="1 2">
    <name type="scientific">Nocardia africana</name>
    <dbReference type="NCBI Taxonomy" id="134964"/>
    <lineage>
        <taxon>Bacteria</taxon>
        <taxon>Bacillati</taxon>
        <taxon>Actinomycetota</taxon>
        <taxon>Actinomycetes</taxon>
        <taxon>Mycobacteriales</taxon>
        <taxon>Nocardiaceae</taxon>
        <taxon>Nocardia</taxon>
    </lineage>
</organism>
<reference evidence="1 2" key="1">
    <citation type="submission" date="2024-10" db="EMBL/GenBank/DDBJ databases">
        <title>The Natural Products Discovery Center: Release of the First 8490 Sequenced Strains for Exploring Actinobacteria Biosynthetic Diversity.</title>
        <authorList>
            <person name="Kalkreuter E."/>
            <person name="Kautsar S.A."/>
            <person name="Yang D."/>
            <person name="Bader C.D."/>
            <person name="Teijaro C.N."/>
            <person name="Fluegel L."/>
            <person name="Davis C.M."/>
            <person name="Simpson J.R."/>
            <person name="Lauterbach L."/>
            <person name="Steele A.D."/>
            <person name="Gui C."/>
            <person name="Meng S."/>
            <person name="Li G."/>
            <person name="Viehrig K."/>
            <person name="Ye F."/>
            <person name="Su P."/>
            <person name="Kiefer A.F."/>
            <person name="Nichols A."/>
            <person name="Cepeda A.J."/>
            <person name="Yan W."/>
            <person name="Fan B."/>
            <person name="Jiang Y."/>
            <person name="Adhikari A."/>
            <person name="Zheng C.-J."/>
            <person name="Schuster L."/>
            <person name="Cowan T.M."/>
            <person name="Smanski M.J."/>
            <person name="Chevrette M.G."/>
            <person name="De Carvalho L.P.S."/>
            <person name="Shen B."/>
        </authorList>
    </citation>
    <scope>NUCLEOTIDE SEQUENCE [LARGE SCALE GENOMIC DNA]</scope>
    <source>
        <strain evidence="1 2">NPDC004550</strain>
    </source>
</reference>
<sequence length="97" mass="10564">MGADESAGFAALQKVFDAMPKPGSEPDLWQAVKVAELIGDASSAMQKVTREEAAADPTGEFVAMVARWEELDHELHVLRRELETTAIRMSYGGLNTD</sequence>
<protein>
    <submittedName>
        <fullName evidence="1">Uncharacterized protein</fullName>
    </submittedName>
</protein>
<accession>A0ABW6NTS4</accession>
<gene>
    <name evidence="1" type="ORF">ACFYTH_31215</name>
</gene>
<name>A0ABW6NTS4_9NOCA</name>
<proteinExistence type="predicted"/>
<keyword evidence="2" id="KW-1185">Reference proteome</keyword>
<dbReference type="RefSeq" id="WP_387255188.1">
    <property type="nucleotide sequence ID" value="NZ_JBIALX010000019.1"/>
</dbReference>
<evidence type="ECO:0000313" key="1">
    <source>
        <dbReference type="EMBL" id="MFF0457852.1"/>
    </source>
</evidence>
<evidence type="ECO:0000313" key="2">
    <source>
        <dbReference type="Proteomes" id="UP001601521"/>
    </source>
</evidence>
<comment type="caution">
    <text evidence="1">The sequence shown here is derived from an EMBL/GenBank/DDBJ whole genome shotgun (WGS) entry which is preliminary data.</text>
</comment>
<dbReference type="Proteomes" id="UP001601521">
    <property type="component" value="Unassembled WGS sequence"/>
</dbReference>